<feature type="disulfide bond" evidence="6">
    <location>
        <begin position="428"/>
        <end position="455"/>
    </location>
</feature>
<evidence type="ECO:0000313" key="8">
    <source>
        <dbReference type="EMBL" id="NXY83926.1"/>
    </source>
</evidence>
<feature type="domain" description="Sushi" evidence="7">
    <location>
        <begin position="268"/>
        <end position="331"/>
    </location>
</feature>
<feature type="domain" description="Sushi" evidence="7">
    <location>
        <begin position="398"/>
        <end position="457"/>
    </location>
</feature>
<evidence type="ECO:0000256" key="6">
    <source>
        <dbReference type="PROSITE-ProRule" id="PRU00302"/>
    </source>
</evidence>
<dbReference type="InterPro" id="IPR000436">
    <property type="entry name" value="Sushi_SCR_CCP_dom"/>
</dbReference>
<keyword evidence="5" id="KW-0325">Glycoprotein</keyword>
<accession>A0A7L4N1Z2</accession>
<keyword evidence="2" id="KW-0732">Signal</keyword>
<dbReference type="FunFam" id="2.10.70.10:FF:000014">
    <property type="entry name" value="Membrane cofactor protein"/>
    <property type="match status" value="2"/>
</dbReference>
<keyword evidence="3" id="KW-0677">Repeat</keyword>
<evidence type="ECO:0000256" key="2">
    <source>
        <dbReference type="ARBA" id="ARBA00022729"/>
    </source>
</evidence>
<feature type="domain" description="Sushi" evidence="7">
    <location>
        <begin position="75"/>
        <end position="136"/>
    </location>
</feature>
<name>A0A7L4N1Z2_9AVES</name>
<feature type="domain" description="Sushi" evidence="7">
    <location>
        <begin position="10"/>
        <end position="74"/>
    </location>
</feature>
<reference evidence="8 9" key="1">
    <citation type="submission" date="2020-02" db="EMBL/GenBank/DDBJ databases">
        <title>Bird 10,000 Genomes (B10K) Project - Family phase.</title>
        <authorList>
            <person name="Zhang G."/>
        </authorList>
    </citation>
    <scope>NUCLEOTIDE SEQUENCE [LARGE SCALE GENOMIC DNA]</scope>
    <source>
        <strain evidence="8">B10K-DU-013-51</strain>
        <tissue evidence="8">Mixed tissue sample</tissue>
    </source>
</reference>
<evidence type="ECO:0000313" key="9">
    <source>
        <dbReference type="Proteomes" id="UP000586704"/>
    </source>
</evidence>
<feature type="non-terminal residue" evidence="8">
    <location>
        <position position="1"/>
    </location>
</feature>
<comment type="caution">
    <text evidence="8">The sequence shown here is derived from an EMBL/GenBank/DDBJ whole genome shotgun (WGS) entry which is preliminary data.</text>
</comment>
<dbReference type="PANTHER" id="PTHR19325">
    <property type="entry name" value="COMPLEMENT COMPONENT-RELATED SUSHI DOMAIN-CONTAINING"/>
    <property type="match status" value="1"/>
</dbReference>
<evidence type="ECO:0000256" key="3">
    <source>
        <dbReference type="ARBA" id="ARBA00022737"/>
    </source>
</evidence>
<proteinExistence type="predicted"/>
<keyword evidence="1 6" id="KW-0768">Sushi</keyword>
<dbReference type="CDD" id="cd00033">
    <property type="entry name" value="CCP"/>
    <property type="match status" value="8"/>
</dbReference>
<dbReference type="InterPro" id="IPR035976">
    <property type="entry name" value="Sushi/SCR/CCP_sf"/>
</dbReference>
<evidence type="ECO:0000256" key="5">
    <source>
        <dbReference type="ARBA" id="ARBA00023180"/>
    </source>
</evidence>
<keyword evidence="9" id="KW-1185">Reference proteome</keyword>
<dbReference type="Gene3D" id="2.10.70.10">
    <property type="entry name" value="Complement Module, domain 1"/>
    <property type="match status" value="8"/>
</dbReference>
<sequence>AFLRGSLLVGACNAPPRLVSAELKGQYYGVNYFRSRDSVEYVCRPGYVRNANTRNVLICGRDGEWHGSRDFCIQKPCNLPREPDNGRLVLTETLQFGSSVNFTCNPGYRLVGKSQIRCVIINGLVTWDGDVPICQAIPCLPPPRITNGEHNGADKESFEYGASVTYRCHSPRRGEKPFSLVGDASIFCTTLDNINGVWNKPAPQCKVVNCEHPTLKNGNLLSGYQAAYTYQDSVMFECNFRYTLNGSDTATCGENGLWEPPPPLCQLSSCEDPPDVFNAVKARLAGNLFPVDTVVTYECREGYQFSQGETTQHIKCLSDFTWSETPQPCARIPCPNPDIRNGHPSHLWEGKDKYVYGDSLTVRCNDGYAFRGHSSSIVLHCTSDGSWDPPVPECIQEPRCPKPDITHGREVYKNQNGYIVGTRLSLECDTGYILRGWDSTECQADGIWNPPLPFCDKACGPPPKITHGKHSSSGPKFPYGTKVTYSCVEGL</sequence>
<dbReference type="Proteomes" id="UP000586704">
    <property type="component" value="Unassembled WGS sequence"/>
</dbReference>
<dbReference type="PANTHER" id="PTHR19325:SF560">
    <property type="entry name" value="SUSHI, VON WILLEBRAND FACTOR TYPE A, EGF AND PENTRAXIN DOMAIN-CONTAINING PROTEIN 1"/>
    <property type="match status" value="1"/>
</dbReference>
<evidence type="ECO:0000259" key="7">
    <source>
        <dbReference type="PROSITE" id="PS50923"/>
    </source>
</evidence>
<dbReference type="FunFam" id="2.10.70.10:FF:000038">
    <property type="entry name" value="Complement component receptor type 1"/>
    <property type="match status" value="1"/>
</dbReference>
<keyword evidence="4 6" id="KW-1015">Disulfide bond</keyword>
<protein>
    <submittedName>
        <fullName evidence="8">CR1L protein</fullName>
    </submittedName>
</protein>
<dbReference type="SUPFAM" id="SSF57535">
    <property type="entry name" value="Complement control module/SCR domain"/>
    <property type="match status" value="8"/>
</dbReference>
<feature type="domain" description="Sushi" evidence="7">
    <location>
        <begin position="332"/>
        <end position="396"/>
    </location>
</feature>
<dbReference type="OrthoDB" id="8961654at2759"/>
<dbReference type="EMBL" id="VYZU01025788">
    <property type="protein sequence ID" value="NXY83926.1"/>
    <property type="molecule type" value="Genomic_DNA"/>
</dbReference>
<feature type="domain" description="Sushi" evidence="7">
    <location>
        <begin position="137"/>
        <end position="207"/>
    </location>
</feature>
<dbReference type="InterPro" id="IPR050350">
    <property type="entry name" value="Compl-Cell_Adhes-Reg"/>
</dbReference>
<evidence type="ECO:0000256" key="1">
    <source>
        <dbReference type="ARBA" id="ARBA00022659"/>
    </source>
</evidence>
<gene>
    <name evidence="8" type="primary">Cr1l</name>
    <name evidence="8" type="ORF">CEYCYA_R09309</name>
</gene>
<feature type="disulfide bond" evidence="6">
    <location>
        <begin position="238"/>
        <end position="265"/>
    </location>
</feature>
<dbReference type="SMART" id="SM00032">
    <property type="entry name" value="CCP"/>
    <property type="match status" value="7"/>
</dbReference>
<organism evidence="8 9">
    <name type="scientific">Ceyx cyanopectus</name>
    <name type="common">Indigo-banded kingfisher</name>
    <dbReference type="NCBI Taxonomy" id="390723"/>
    <lineage>
        <taxon>Eukaryota</taxon>
        <taxon>Metazoa</taxon>
        <taxon>Chordata</taxon>
        <taxon>Craniata</taxon>
        <taxon>Vertebrata</taxon>
        <taxon>Euteleostomi</taxon>
        <taxon>Archelosauria</taxon>
        <taxon>Archosauria</taxon>
        <taxon>Dinosauria</taxon>
        <taxon>Saurischia</taxon>
        <taxon>Theropoda</taxon>
        <taxon>Coelurosauria</taxon>
        <taxon>Aves</taxon>
        <taxon>Neognathae</taxon>
        <taxon>Neoaves</taxon>
        <taxon>Telluraves</taxon>
        <taxon>Coraciimorphae</taxon>
        <taxon>Coraciiformes</taxon>
        <taxon>Alcedinidae</taxon>
        <taxon>Ceyx</taxon>
    </lineage>
</organism>
<dbReference type="AlphaFoldDB" id="A0A7L4N1Z2"/>
<feature type="domain" description="Sushi" evidence="7">
    <location>
        <begin position="208"/>
        <end position="267"/>
    </location>
</feature>
<dbReference type="Pfam" id="PF00084">
    <property type="entry name" value="Sushi"/>
    <property type="match status" value="8"/>
</dbReference>
<dbReference type="PROSITE" id="PS50923">
    <property type="entry name" value="SUSHI"/>
    <property type="match status" value="7"/>
</dbReference>
<comment type="caution">
    <text evidence="6">Lacks conserved residue(s) required for the propagation of feature annotation.</text>
</comment>
<evidence type="ECO:0000256" key="4">
    <source>
        <dbReference type="ARBA" id="ARBA00023157"/>
    </source>
</evidence>
<feature type="non-terminal residue" evidence="8">
    <location>
        <position position="491"/>
    </location>
</feature>